<dbReference type="Proteomes" id="UP000322234">
    <property type="component" value="Unassembled WGS sequence"/>
</dbReference>
<feature type="region of interest" description="Disordered" evidence="15">
    <location>
        <begin position="288"/>
        <end position="319"/>
    </location>
</feature>
<dbReference type="InterPro" id="IPR056798">
    <property type="entry name" value="ADH_Fe_C"/>
</dbReference>
<dbReference type="PANTHER" id="PTHR11496">
    <property type="entry name" value="ALCOHOL DEHYDROGENASE"/>
    <property type="match status" value="1"/>
</dbReference>
<evidence type="ECO:0000313" key="19">
    <source>
        <dbReference type="Proteomes" id="UP000322234"/>
    </source>
</evidence>
<comment type="catalytic activity">
    <reaction evidence="14">
        <text>4-hydroxybutanoate + 2-oxoglutarate = (R)-2-hydroxyglutarate + succinate semialdehyde</text>
        <dbReference type="Rhea" id="RHEA:24734"/>
        <dbReference type="ChEBI" id="CHEBI:15801"/>
        <dbReference type="ChEBI" id="CHEBI:16724"/>
        <dbReference type="ChEBI" id="CHEBI:16810"/>
        <dbReference type="ChEBI" id="CHEBI:57706"/>
        <dbReference type="EC" id="1.1.99.24"/>
    </reaction>
</comment>
<evidence type="ECO:0000256" key="13">
    <source>
        <dbReference type="ARBA" id="ARBA00032098"/>
    </source>
</evidence>
<name>A0A6B0RVJ4_9CETA</name>
<dbReference type="EMBL" id="VBQZ03000076">
    <property type="protein sequence ID" value="MXQ91886.1"/>
    <property type="molecule type" value="Genomic_DNA"/>
</dbReference>
<evidence type="ECO:0000256" key="6">
    <source>
        <dbReference type="ARBA" id="ARBA00013182"/>
    </source>
</evidence>
<dbReference type="CDD" id="cd08190">
    <property type="entry name" value="HOT"/>
    <property type="match status" value="1"/>
</dbReference>
<evidence type="ECO:0000259" key="16">
    <source>
        <dbReference type="Pfam" id="PF00465"/>
    </source>
</evidence>
<comment type="catalytic activity">
    <reaction evidence="1">
        <text>(S)-3-hydroxybutanoate + 2-oxoglutarate = (R)-2-hydroxyglutarate + acetoacetate</text>
        <dbReference type="Rhea" id="RHEA:23048"/>
        <dbReference type="ChEBI" id="CHEBI:11047"/>
        <dbReference type="ChEBI" id="CHEBI:13705"/>
        <dbReference type="ChEBI" id="CHEBI:15801"/>
        <dbReference type="ChEBI" id="CHEBI:16810"/>
        <dbReference type="EC" id="1.1.99.24"/>
    </reaction>
</comment>
<dbReference type="SUPFAM" id="SSF56796">
    <property type="entry name" value="Dehydroquinate synthase-like"/>
    <property type="match status" value="1"/>
</dbReference>
<comment type="similarity">
    <text evidence="4">Belongs to the iron-containing alcohol dehydrogenase family. Hydroxyacid-oxoacid transhydrogenase subfamily.</text>
</comment>
<feature type="compositionally biased region" description="Basic residues" evidence="15">
    <location>
        <begin position="302"/>
        <end position="315"/>
    </location>
</feature>
<reference evidence="18" key="1">
    <citation type="submission" date="2019-10" db="EMBL/GenBank/DDBJ databases">
        <title>The sequence and de novo assembly of the wild yak genome.</title>
        <authorList>
            <person name="Liu Y."/>
        </authorList>
    </citation>
    <scope>NUCLEOTIDE SEQUENCE [LARGE SCALE GENOMIC DNA]</scope>
    <source>
        <strain evidence="18">WY2019</strain>
    </source>
</reference>
<keyword evidence="10" id="KW-0560">Oxidoreductase</keyword>
<dbReference type="InterPro" id="IPR042157">
    <property type="entry name" value="HOT"/>
</dbReference>
<feature type="domain" description="Alcohol dehydrogenase iron-type/glycerol dehydrogenase GldA" evidence="16">
    <location>
        <begin position="367"/>
        <end position="475"/>
    </location>
</feature>
<evidence type="ECO:0000256" key="1">
    <source>
        <dbReference type="ARBA" id="ARBA00000813"/>
    </source>
</evidence>
<dbReference type="Gene3D" id="3.40.50.1970">
    <property type="match status" value="1"/>
</dbReference>
<keyword evidence="12" id="KW-0539">Nucleus</keyword>
<comment type="caution">
    <text evidence="18">The sequence shown here is derived from an EMBL/GenBank/DDBJ whole genome shotgun (WGS) entry which is preliminary data.</text>
</comment>
<evidence type="ECO:0000256" key="3">
    <source>
        <dbReference type="ARBA" id="ARBA00004173"/>
    </source>
</evidence>
<keyword evidence="19" id="KW-1185">Reference proteome</keyword>
<evidence type="ECO:0000259" key="17">
    <source>
        <dbReference type="Pfam" id="PF25137"/>
    </source>
</evidence>
<dbReference type="Pfam" id="PF00465">
    <property type="entry name" value="Fe-ADH"/>
    <property type="match status" value="1"/>
</dbReference>
<evidence type="ECO:0000256" key="2">
    <source>
        <dbReference type="ARBA" id="ARBA00004123"/>
    </source>
</evidence>
<accession>A0A6B0RVJ4</accession>
<dbReference type="GO" id="GO:0046872">
    <property type="term" value="F:metal ion binding"/>
    <property type="evidence" value="ECO:0007669"/>
    <property type="project" value="InterPro"/>
</dbReference>
<dbReference type="Gene3D" id="1.20.1090.10">
    <property type="entry name" value="Dehydroquinate synthase-like - alpha domain"/>
    <property type="match status" value="1"/>
</dbReference>
<evidence type="ECO:0000256" key="5">
    <source>
        <dbReference type="ARBA" id="ARBA00010077"/>
    </source>
</evidence>
<feature type="domain" description="Fe-containing alcohol dehydrogenase-like C-terminal" evidence="17">
    <location>
        <begin position="524"/>
        <end position="688"/>
    </location>
</feature>
<dbReference type="GO" id="GO:0004022">
    <property type="term" value="F:alcohol dehydrogenase (NAD+) activity"/>
    <property type="evidence" value="ECO:0007669"/>
    <property type="project" value="InterPro"/>
</dbReference>
<gene>
    <name evidence="18" type="ORF">E5288_WYG019626</name>
</gene>
<dbReference type="Pfam" id="PF25137">
    <property type="entry name" value="ADH_Fe_C"/>
    <property type="match status" value="1"/>
</dbReference>
<organism evidence="18 19">
    <name type="scientific">Bos mutus</name>
    <name type="common">wild yak</name>
    <dbReference type="NCBI Taxonomy" id="72004"/>
    <lineage>
        <taxon>Eukaryota</taxon>
        <taxon>Metazoa</taxon>
        <taxon>Chordata</taxon>
        <taxon>Craniata</taxon>
        <taxon>Vertebrata</taxon>
        <taxon>Euteleostomi</taxon>
        <taxon>Mammalia</taxon>
        <taxon>Eutheria</taxon>
        <taxon>Laurasiatheria</taxon>
        <taxon>Artiodactyla</taxon>
        <taxon>Ruminantia</taxon>
        <taxon>Pecora</taxon>
        <taxon>Bovidae</taxon>
        <taxon>Bovinae</taxon>
        <taxon>Bos</taxon>
    </lineage>
</organism>
<dbReference type="GO" id="GO:0047988">
    <property type="term" value="F:hydroxyacid-oxoacid transhydrogenase activity"/>
    <property type="evidence" value="ECO:0007669"/>
    <property type="project" value="UniProtKB-EC"/>
</dbReference>
<evidence type="ECO:0000256" key="15">
    <source>
        <dbReference type="SAM" id="MobiDB-lite"/>
    </source>
</evidence>
<evidence type="ECO:0000256" key="14">
    <source>
        <dbReference type="ARBA" id="ARBA00049496"/>
    </source>
</evidence>
<comment type="subcellular location">
    <subcellularLocation>
        <location evidence="3">Mitochondrion</location>
    </subcellularLocation>
    <subcellularLocation>
        <location evidence="2">Nucleus</location>
    </subcellularLocation>
</comment>
<dbReference type="PANTHER" id="PTHR11496:SF83">
    <property type="entry name" value="HYDROXYACID-OXOACID TRANSHYDROGENASE, MITOCHONDRIAL"/>
    <property type="match status" value="1"/>
</dbReference>
<dbReference type="AlphaFoldDB" id="A0A6B0RVJ4"/>
<evidence type="ECO:0000313" key="18">
    <source>
        <dbReference type="EMBL" id="MXQ91886.1"/>
    </source>
</evidence>
<dbReference type="GO" id="GO:0005739">
    <property type="term" value="C:mitochondrion"/>
    <property type="evidence" value="ECO:0007669"/>
    <property type="project" value="UniProtKB-SubCell"/>
</dbReference>
<evidence type="ECO:0000256" key="8">
    <source>
        <dbReference type="ARBA" id="ARBA00022517"/>
    </source>
</evidence>
<dbReference type="InterPro" id="IPR039697">
    <property type="entry name" value="Alcohol_dehydrogenase_Fe"/>
</dbReference>
<sequence>MEGQSVEELLAKAERDEAEKLQRITVQKELELEFDLGNLLASDRNPPTGLRHAGPTQEAELRALARDNTQLLINQLWQLPTERVEEALVARLPEPSTRLPREKPVPRPRPLTRWQQFARLKGIRPKKKTNLVWDEVSGQWRRRWGYQRARDDTKEWLIEVPGNADPMEDQFAKRIQAKKERVAKNELNRLRNLARAHKMQLPSAAGMHPTGHQSKEELGRAMQVAKVSTASVGRFQERLPKEKAPRGSGKKRKFQPLFGDFAAERKSQLEMLRVMNSKKPQLDITRATNKQMREEDQEEAAKRRKMSQKGKRKGGRQGPGMFVNSRYFESILKLECNLLDFHLLGKQQIMPSRWLFQLLDMEQELQRNFMEAIEFAKKGAFDAFLAVGGGSTIDTCKAANLYSSSPDSDFLDYVNAPIGKGKPVTVPLKPLIAVPTTSGTGSETTGVAIFDYEHLKVKTGIASRAIKPTLGLIDPLHTLHMPGRVVANSGFDVLCHALESYTALPYHMRSPCPSSPITRPAYQGSNPISDIWAVHALQIVAKYLKRAIRNPDDLEARSNMHLASAFAGIGFGNAGVHLCHGMSYPISGLVKTYKAKDYNVDHPLVPHGLSVVLTSPAVFTFTSQMFPERHLEVAEILGADTRTARRPDAGPVLADTLRKFLFDLDVDDGLAAIGYSKADIPELVKGTLPQSLVARSLKVNVLHMQGLGPCPLHRESLAGVPDPHSLVTVGGVFPEADELLNIWVEGPQATVMAFESFVGKRSHLINSELGISEYEANKKYDFQNYDYYQVTVSHD</sequence>
<dbReference type="InterPro" id="IPR001670">
    <property type="entry name" value="ADH_Fe/GldA"/>
</dbReference>
<protein>
    <recommendedName>
        <fullName evidence="7">Hydroxyacid-oxoacid transhydrogenase, mitochondrial</fullName>
        <ecNumber evidence="6">1.1.99.24</ecNumber>
    </recommendedName>
    <alternativeName>
        <fullName evidence="13">Alcohol dehydrogenase iron-containing protein 1</fullName>
    </alternativeName>
</protein>
<keyword evidence="8" id="KW-0690">Ribosome biogenesis</keyword>
<evidence type="ECO:0000256" key="4">
    <source>
        <dbReference type="ARBA" id="ARBA00010005"/>
    </source>
</evidence>
<dbReference type="GO" id="GO:0005634">
    <property type="term" value="C:nucleus"/>
    <property type="evidence" value="ECO:0007669"/>
    <property type="project" value="UniProtKB-SubCell"/>
</dbReference>
<keyword evidence="11" id="KW-0496">Mitochondrion</keyword>
<dbReference type="GO" id="GO:0042254">
    <property type="term" value="P:ribosome biogenesis"/>
    <property type="evidence" value="ECO:0007669"/>
    <property type="project" value="UniProtKB-KW"/>
</dbReference>
<evidence type="ECO:0000256" key="7">
    <source>
        <dbReference type="ARBA" id="ARBA00021046"/>
    </source>
</evidence>
<comment type="similarity">
    <text evidence="5">Belongs to the RRS1 family.</text>
</comment>
<evidence type="ECO:0000256" key="9">
    <source>
        <dbReference type="ARBA" id="ARBA00022946"/>
    </source>
</evidence>
<evidence type="ECO:0000256" key="11">
    <source>
        <dbReference type="ARBA" id="ARBA00023128"/>
    </source>
</evidence>
<proteinExistence type="inferred from homology"/>
<dbReference type="Pfam" id="PF04939">
    <property type="entry name" value="RRS1"/>
    <property type="match status" value="1"/>
</dbReference>
<dbReference type="EC" id="1.1.99.24" evidence="6"/>
<evidence type="ECO:0000256" key="12">
    <source>
        <dbReference type="ARBA" id="ARBA00023242"/>
    </source>
</evidence>
<dbReference type="FunFam" id="1.20.1090.10:FF:000003">
    <property type="entry name" value="Probable hydroxyacid-oxoacid transhydrogenase, mitochondrial"/>
    <property type="match status" value="1"/>
</dbReference>
<dbReference type="InterPro" id="IPR007023">
    <property type="entry name" value="Ribosom_reg"/>
</dbReference>
<evidence type="ECO:0000256" key="10">
    <source>
        <dbReference type="ARBA" id="ARBA00023002"/>
    </source>
</evidence>
<keyword evidence="9" id="KW-0809">Transit peptide</keyword>